<dbReference type="PANTHER" id="PTHR31143:SF2">
    <property type="entry name" value="FR47-LIKE DOMAIN-CONTAINING PROTEIN-RELATED"/>
    <property type="match status" value="1"/>
</dbReference>
<feature type="domain" description="N-acetyltransferase" evidence="1">
    <location>
        <begin position="128"/>
        <end position="255"/>
    </location>
</feature>
<dbReference type="EMBL" id="MAPZ01000014">
    <property type="protein sequence ID" value="OBY11490.1"/>
    <property type="molecule type" value="Genomic_DNA"/>
</dbReference>
<dbReference type="Proteomes" id="UP000092714">
    <property type="component" value="Unassembled WGS sequence"/>
</dbReference>
<protein>
    <submittedName>
        <fullName evidence="2">GCN5 family acetyltransferase</fullName>
    </submittedName>
</protein>
<dbReference type="Gene3D" id="3.40.630.30">
    <property type="match status" value="1"/>
</dbReference>
<dbReference type="GO" id="GO:0016747">
    <property type="term" value="F:acyltransferase activity, transferring groups other than amino-acyl groups"/>
    <property type="evidence" value="ECO:0007669"/>
    <property type="project" value="InterPro"/>
</dbReference>
<dbReference type="InterPro" id="IPR027365">
    <property type="entry name" value="GNAT_acetyltra_YdfB-like"/>
</dbReference>
<keyword evidence="2" id="KW-0808">Transferase</keyword>
<dbReference type="OrthoDB" id="7054616at2"/>
<dbReference type="AlphaFoldDB" id="A0A174HS32"/>
<dbReference type="PANTHER" id="PTHR31143">
    <property type="match status" value="1"/>
</dbReference>
<sequence>MIYKLKDTEKAKDLFGNWEETIIWSCLQNIMGSIYVDDEENPKSAMAVLGDFCFFGGVANKELVEYKPDYYKENFIITVPQSNEWSVLIKECYGNNAKKITRYAIKKEEHIFGKDKLMAIVNSLPKEYALRMIDEEIFNFCRLNDWSKSFVAQYSDYEMFKNLGLGVVVMKDNEPISGAAAYSRYRDGIEVEIDTKEQYRRKGLAYCCGAKLILECLKRGLYPSWDAHNKASVALAEKLGYNYHHGYLAFEVWDY</sequence>
<comment type="caution">
    <text evidence="2">The sequence shown here is derived from an EMBL/GenBank/DDBJ whole genome shotgun (WGS) entry which is preliminary data.</text>
</comment>
<name>A0A174HS32_9CLOT</name>
<dbReference type="Gene3D" id="3.40.630.110">
    <property type="entry name" value="GNAT acetyltransferase-like"/>
    <property type="match status" value="1"/>
</dbReference>
<dbReference type="eggNOG" id="COG1247">
    <property type="taxonomic scope" value="Bacteria"/>
</dbReference>
<dbReference type="SUPFAM" id="SSF55729">
    <property type="entry name" value="Acyl-CoA N-acyltransferases (Nat)"/>
    <property type="match status" value="1"/>
</dbReference>
<evidence type="ECO:0000259" key="1">
    <source>
        <dbReference type="PROSITE" id="PS51186"/>
    </source>
</evidence>
<keyword evidence="3" id="KW-1185">Reference proteome</keyword>
<organism evidence="2 3">
    <name type="scientific">Clostridium paraputrificum</name>
    <dbReference type="NCBI Taxonomy" id="29363"/>
    <lineage>
        <taxon>Bacteria</taxon>
        <taxon>Bacillati</taxon>
        <taxon>Bacillota</taxon>
        <taxon>Clostridia</taxon>
        <taxon>Eubacteriales</taxon>
        <taxon>Clostridiaceae</taxon>
        <taxon>Clostridium</taxon>
    </lineage>
</organism>
<accession>A0A174HS32</accession>
<proteinExistence type="predicted"/>
<gene>
    <name evidence="2" type="ORF">CP373A1_05940</name>
</gene>
<dbReference type="PROSITE" id="PS51186">
    <property type="entry name" value="GNAT"/>
    <property type="match status" value="1"/>
</dbReference>
<dbReference type="RefSeq" id="WP_055254983.1">
    <property type="nucleotide sequence ID" value="NZ_CABJAZ010000002.1"/>
</dbReference>
<dbReference type="InterPro" id="IPR000182">
    <property type="entry name" value="GNAT_dom"/>
</dbReference>
<evidence type="ECO:0000313" key="3">
    <source>
        <dbReference type="Proteomes" id="UP000092714"/>
    </source>
</evidence>
<dbReference type="InterPro" id="IPR016181">
    <property type="entry name" value="Acyl_CoA_acyltransferase"/>
</dbReference>
<evidence type="ECO:0000313" key="2">
    <source>
        <dbReference type="EMBL" id="OBY11490.1"/>
    </source>
</evidence>
<dbReference type="InterPro" id="IPR042573">
    <property type="entry name" value="GNAT_acetyltra_N"/>
</dbReference>
<reference evidence="2 3" key="1">
    <citation type="submission" date="2016-06" db="EMBL/GenBank/DDBJ databases">
        <authorList>
            <person name="Kjaerup R.B."/>
            <person name="Dalgaard T.S."/>
            <person name="Juul-Madsen H.R."/>
        </authorList>
    </citation>
    <scope>NUCLEOTIDE SEQUENCE [LARGE SCALE GENOMIC DNA]</scope>
    <source>
        <strain evidence="2 3">373-A1</strain>
    </source>
</reference>
<dbReference type="Pfam" id="PF12746">
    <property type="entry name" value="GNAT_acetyltran"/>
    <property type="match status" value="1"/>
</dbReference>